<dbReference type="EMBL" id="KB632282">
    <property type="protein sequence ID" value="ERL91391.1"/>
    <property type="molecule type" value="Genomic_DNA"/>
</dbReference>
<dbReference type="STRING" id="77166.U4UML7"/>
<dbReference type="InterPro" id="IPR012337">
    <property type="entry name" value="RNaseH-like_sf"/>
</dbReference>
<dbReference type="InterPro" id="IPR040676">
    <property type="entry name" value="DUF5641"/>
</dbReference>
<feature type="region of interest" description="Disordered" evidence="1">
    <location>
        <begin position="174"/>
        <end position="219"/>
    </location>
</feature>
<feature type="domain" description="DUF5641" evidence="2">
    <location>
        <begin position="82"/>
        <end position="149"/>
    </location>
</feature>
<dbReference type="SUPFAM" id="SSF53098">
    <property type="entry name" value="Ribonuclease H-like"/>
    <property type="match status" value="1"/>
</dbReference>
<evidence type="ECO:0000259" key="2">
    <source>
        <dbReference type="Pfam" id="PF18701"/>
    </source>
</evidence>
<organism evidence="3 4">
    <name type="scientific">Dendroctonus ponderosae</name>
    <name type="common">Mountain pine beetle</name>
    <dbReference type="NCBI Taxonomy" id="77166"/>
    <lineage>
        <taxon>Eukaryota</taxon>
        <taxon>Metazoa</taxon>
        <taxon>Ecdysozoa</taxon>
        <taxon>Arthropoda</taxon>
        <taxon>Hexapoda</taxon>
        <taxon>Insecta</taxon>
        <taxon>Pterygota</taxon>
        <taxon>Neoptera</taxon>
        <taxon>Endopterygota</taxon>
        <taxon>Coleoptera</taxon>
        <taxon>Polyphaga</taxon>
        <taxon>Cucujiformia</taxon>
        <taxon>Curculionidae</taxon>
        <taxon>Scolytinae</taxon>
        <taxon>Dendroctonus</taxon>
    </lineage>
</organism>
<protein>
    <recommendedName>
        <fullName evidence="2">DUF5641 domain-containing protein</fullName>
    </recommendedName>
</protein>
<dbReference type="PANTHER" id="PTHR47331:SF1">
    <property type="entry name" value="GAG-LIKE PROTEIN"/>
    <property type="match status" value="1"/>
</dbReference>
<reference evidence="3 4" key="1">
    <citation type="journal article" date="2013" name="Genome Biol.">
        <title>Draft genome of the mountain pine beetle, Dendroctonus ponderosae Hopkins, a major forest pest.</title>
        <authorList>
            <person name="Keeling C.I."/>
            <person name="Yuen M.M."/>
            <person name="Liao N.Y."/>
            <person name="Docking T.R."/>
            <person name="Chan S.K."/>
            <person name="Taylor G.A."/>
            <person name="Palmquist D.L."/>
            <person name="Jackman S.D."/>
            <person name="Nguyen A."/>
            <person name="Li M."/>
            <person name="Henderson H."/>
            <person name="Janes J.K."/>
            <person name="Zhao Y."/>
            <person name="Pandoh P."/>
            <person name="Moore R."/>
            <person name="Sperling F.A."/>
            <person name="Huber D.P."/>
            <person name="Birol I."/>
            <person name="Jones S.J."/>
            <person name="Bohlmann J."/>
        </authorList>
    </citation>
    <scope>NUCLEOTIDE SEQUENCE</scope>
</reference>
<dbReference type="Gene3D" id="3.30.420.10">
    <property type="entry name" value="Ribonuclease H-like superfamily/Ribonuclease H"/>
    <property type="match status" value="1"/>
</dbReference>
<dbReference type="GO" id="GO:0003676">
    <property type="term" value="F:nucleic acid binding"/>
    <property type="evidence" value="ECO:0007669"/>
    <property type="project" value="InterPro"/>
</dbReference>
<name>U4UML7_DENPD</name>
<dbReference type="Proteomes" id="UP000030742">
    <property type="component" value="Unassembled WGS sequence"/>
</dbReference>
<dbReference type="OrthoDB" id="5967017at2759"/>
<evidence type="ECO:0000256" key="1">
    <source>
        <dbReference type="SAM" id="MobiDB-lite"/>
    </source>
</evidence>
<dbReference type="InterPro" id="IPR036397">
    <property type="entry name" value="RNaseH_sf"/>
</dbReference>
<dbReference type="PANTHER" id="PTHR47331">
    <property type="entry name" value="PHD-TYPE DOMAIN-CONTAINING PROTEIN"/>
    <property type="match status" value="1"/>
</dbReference>
<gene>
    <name evidence="3" type="ORF">D910_08723</name>
</gene>
<dbReference type="Pfam" id="PF18701">
    <property type="entry name" value="DUF5641"/>
    <property type="match status" value="1"/>
</dbReference>
<dbReference type="AlphaFoldDB" id="U4UML7"/>
<accession>U4UML7</accession>
<evidence type="ECO:0000313" key="4">
    <source>
        <dbReference type="Proteomes" id="UP000030742"/>
    </source>
</evidence>
<sequence length="219" mass="24552">MAQGKFGLRGWEYANQLRAVHLELCSSLSTSDFIQALRRFIARRGRPKTIYSDNGTNSVGTDNAFARLDFGKIAESFGVERIQWRFRRNSRQVQVGDIVLVGNDQEKRIHWPLGRVVQLFPGKDGQVRLVKLLTERGQLMRPIQRLYPLECTANSSGTQGDGVHKEEGVWSPFVKQPDKVAGNGSDSADPVVSNSRAPETKASVTRRGRKIYPLPRCAE</sequence>
<proteinExistence type="predicted"/>
<evidence type="ECO:0000313" key="3">
    <source>
        <dbReference type="EMBL" id="ERL91391.1"/>
    </source>
</evidence>